<evidence type="ECO:0000313" key="4">
    <source>
        <dbReference type="EMBL" id="MPM46203.1"/>
    </source>
</evidence>
<evidence type="ECO:0000256" key="2">
    <source>
        <dbReference type="ARBA" id="ARBA00022679"/>
    </source>
</evidence>
<organism evidence="4">
    <name type="scientific">bioreactor metagenome</name>
    <dbReference type="NCBI Taxonomy" id="1076179"/>
    <lineage>
        <taxon>unclassified sequences</taxon>
        <taxon>metagenomes</taxon>
        <taxon>ecological metagenomes</taxon>
    </lineage>
</organism>
<dbReference type="InterPro" id="IPR029063">
    <property type="entry name" value="SAM-dependent_MTases_sf"/>
</dbReference>
<keyword evidence="1 4" id="KW-0489">Methyltransferase</keyword>
<keyword evidence="2 4" id="KW-0808">Transferase</keyword>
<dbReference type="GO" id="GO:0032259">
    <property type="term" value="P:methylation"/>
    <property type="evidence" value="ECO:0007669"/>
    <property type="project" value="UniProtKB-KW"/>
</dbReference>
<dbReference type="PANTHER" id="PTHR43861">
    <property type="entry name" value="TRANS-ACONITATE 2-METHYLTRANSFERASE-RELATED"/>
    <property type="match status" value="1"/>
</dbReference>
<protein>
    <submittedName>
        <fullName evidence="4">Ubiquinone/menaquinone biosynthesis C-methyltransferase UbiE</fullName>
        <ecNumber evidence="4">2.1.1.163</ecNumber>
    </submittedName>
</protein>
<dbReference type="InterPro" id="IPR041698">
    <property type="entry name" value="Methyltransf_25"/>
</dbReference>
<evidence type="ECO:0000256" key="1">
    <source>
        <dbReference type="ARBA" id="ARBA00022603"/>
    </source>
</evidence>
<dbReference type="PANTHER" id="PTHR43861:SF1">
    <property type="entry name" value="TRANS-ACONITATE 2-METHYLTRANSFERASE"/>
    <property type="match status" value="1"/>
</dbReference>
<dbReference type="GO" id="GO:0043770">
    <property type="term" value="F:demethylmenaquinone methyltransferase activity"/>
    <property type="evidence" value="ECO:0007669"/>
    <property type="project" value="UniProtKB-EC"/>
</dbReference>
<dbReference type="Gene3D" id="2.20.25.110">
    <property type="entry name" value="S-adenosyl-L-methionine-dependent methyltransferases"/>
    <property type="match status" value="1"/>
</dbReference>
<dbReference type="Pfam" id="PF13649">
    <property type="entry name" value="Methyltransf_25"/>
    <property type="match status" value="1"/>
</dbReference>
<evidence type="ECO:0000259" key="3">
    <source>
        <dbReference type="Pfam" id="PF13649"/>
    </source>
</evidence>
<accession>A0A645A5R0</accession>
<dbReference type="CDD" id="cd02440">
    <property type="entry name" value="AdoMet_MTases"/>
    <property type="match status" value="1"/>
</dbReference>
<comment type="caution">
    <text evidence="4">The sequence shown here is derived from an EMBL/GenBank/DDBJ whole genome shotgun (WGS) entry which is preliminary data.</text>
</comment>
<gene>
    <name evidence="4" type="primary">ubiE_75</name>
    <name evidence="4" type="ORF">SDC9_92901</name>
</gene>
<keyword evidence="4" id="KW-0830">Ubiquinone</keyword>
<dbReference type="SUPFAM" id="SSF53335">
    <property type="entry name" value="S-adenosyl-L-methionine-dependent methyltransferases"/>
    <property type="match status" value="1"/>
</dbReference>
<reference evidence="4" key="1">
    <citation type="submission" date="2019-08" db="EMBL/GenBank/DDBJ databases">
        <authorList>
            <person name="Kucharzyk K."/>
            <person name="Murdoch R.W."/>
            <person name="Higgins S."/>
            <person name="Loffler F."/>
        </authorList>
    </citation>
    <scope>NUCLEOTIDE SEQUENCE</scope>
</reference>
<feature type="domain" description="Methyltransferase" evidence="3">
    <location>
        <begin position="74"/>
        <end position="169"/>
    </location>
</feature>
<dbReference type="EMBL" id="VSSQ01011183">
    <property type="protein sequence ID" value="MPM46203.1"/>
    <property type="molecule type" value="Genomic_DNA"/>
</dbReference>
<dbReference type="EC" id="2.1.1.163" evidence="4"/>
<name>A0A645A5R0_9ZZZZ</name>
<sequence length="284" mass="31934">MHTVYEYSMNKRGYSYMICTIYSGEQEAAKIMTQAYDEFAAFYDRLMADVDYRAWADYLIKLLQANGVLPEQAVLDCACGTGEITLRLHRAGYRMIGADVSLRMLELAQQKARKAGAKIAFVQQELQSICVHKPVDAITCACDGVNYLLSEAEVLAFFSGANRALKDGGVLLFDVSSAYKLEHILGGQTFGEDEPECTYLWQNCYDPKSGLLEMRLAFFTPDAKGAYKRFDERHVQRAHTQAELMELLRRAGFSLEGVYEAFTKEAPNPTSERIQFLARKASAI</sequence>
<proteinExistence type="predicted"/>
<dbReference type="AlphaFoldDB" id="A0A645A5R0"/>
<dbReference type="Gene3D" id="3.40.50.150">
    <property type="entry name" value="Vaccinia Virus protein VP39"/>
    <property type="match status" value="1"/>
</dbReference>